<dbReference type="AlphaFoldDB" id="A0AAV4IPB6"/>
<dbReference type="EMBL" id="BMAT01009698">
    <property type="protein sequence ID" value="GFS12152.1"/>
    <property type="molecule type" value="Genomic_DNA"/>
</dbReference>
<accession>A0AAV4IPB6</accession>
<comment type="caution">
    <text evidence="1">The sequence shown here is derived from an EMBL/GenBank/DDBJ whole genome shotgun (WGS) entry which is preliminary data.</text>
</comment>
<proteinExistence type="predicted"/>
<evidence type="ECO:0000313" key="1">
    <source>
        <dbReference type="EMBL" id="GFS12152.1"/>
    </source>
</evidence>
<gene>
    <name evidence="1" type="ORF">ElyMa_004852300</name>
</gene>
<dbReference type="PANTHER" id="PTHR33480">
    <property type="entry name" value="SET DOMAIN-CONTAINING PROTEIN-RELATED"/>
    <property type="match status" value="1"/>
</dbReference>
<reference evidence="1 2" key="1">
    <citation type="journal article" date="2021" name="Elife">
        <title>Chloroplast acquisition without the gene transfer in kleptoplastic sea slugs, Plakobranchus ocellatus.</title>
        <authorList>
            <person name="Maeda T."/>
            <person name="Takahashi S."/>
            <person name="Yoshida T."/>
            <person name="Shimamura S."/>
            <person name="Takaki Y."/>
            <person name="Nagai Y."/>
            <person name="Toyoda A."/>
            <person name="Suzuki Y."/>
            <person name="Arimoto A."/>
            <person name="Ishii H."/>
            <person name="Satoh N."/>
            <person name="Nishiyama T."/>
            <person name="Hasebe M."/>
            <person name="Maruyama T."/>
            <person name="Minagawa J."/>
            <person name="Obokata J."/>
            <person name="Shigenobu S."/>
        </authorList>
    </citation>
    <scope>NUCLEOTIDE SEQUENCE [LARGE SCALE GENOMIC DNA]</scope>
</reference>
<keyword evidence="2" id="KW-1185">Reference proteome</keyword>
<protein>
    <submittedName>
        <fullName evidence="1">Breast cancer type 1 susceptibility-like protein</fullName>
    </submittedName>
</protein>
<sequence>MTPGDIYGVAKRDKLILSFGAVLIKKLGKAKALDISQRMRQLGRLTLKLLEIDPRKIYLQEFISGESFDTIIKATEELCEAMATSDGRRAFKMPSLATRLGYLLAKIGNVKRGCAIRHQNEVDRLAAETFLSLLKSEWTHTVSSCALNTLSGRKDHQVQVLPLTEDLVKVRQRMQKEMEKGTRAVLENREYSSWRKLAQTTMSRLILFTKGEEEKFLVSFWRRIRIAQNGKKT</sequence>
<dbReference type="Proteomes" id="UP000762676">
    <property type="component" value="Unassembled WGS sequence"/>
</dbReference>
<name>A0AAV4IPB6_9GAST</name>
<organism evidence="1 2">
    <name type="scientific">Elysia marginata</name>
    <dbReference type="NCBI Taxonomy" id="1093978"/>
    <lineage>
        <taxon>Eukaryota</taxon>
        <taxon>Metazoa</taxon>
        <taxon>Spiralia</taxon>
        <taxon>Lophotrochozoa</taxon>
        <taxon>Mollusca</taxon>
        <taxon>Gastropoda</taxon>
        <taxon>Heterobranchia</taxon>
        <taxon>Euthyneura</taxon>
        <taxon>Panpulmonata</taxon>
        <taxon>Sacoglossa</taxon>
        <taxon>Placobranchoidea</taxon>
        <taxon>Plakobranchidae</taxon>
        <taxon>Elysia</taxon>
    </lineage>
</organism>
<evidence type="ECO:0000313" key="2">
    <source>
        <dbReference type="Proteomes" id="UP000762676"/>
    </source>
</evidence>